<gene>
    <name evidence="2" type="ORF">NPX36_06940</name>
</gene>
<accession>A0ABY5NW40</accession>
<reference evidence="2 3" key="1">
    <citation type="submission" date="2022-08" db="EMBL/GenBank/DDBJ databases">
        <title>Myroides zhujiangensis sp. nov., a novel bacterium isolated from sediment in the Pearl River Estuary.</title>
        <authorList>
            <person name="Cui L."/>
        </authorList>
    </citation>
    <scope>NUCLEOTIDE SEQUENCE [LARGE SCALE GENOMIC DNA]</scope>
    <source>
        <strain evidence="2 3">SCSIO 72103</strain>
    </source>
</reference>
<dbReference type="InterPro" id="IPR002686">
    <property type="entry name" value="Transposase_17"/>
</dbReference>
<dbReference type="Proteomes" id="UP001317001">
    <property type="component" value="Chromosome"/>
</dbReference>
<feature type="domain" description="Transposase IS200-like" evidence="1">
    <location>
        <begin position="7"/>
        <end position="121"/>
    </location>
</feature>
<evidence type="ECO:0000313" key="2">
    <source>
        <dbReference type="EMBL" id="UUV22770.1"/>
    </source>
</evidence>
<sequence>MKLETLEKGYCYHIYNRGINSCNVFSNDKNKLYFLSLLKRYLTSVVTVFAYCLMDNHFHLVVRIDDKSLASQSFSNLFNAYAKAYNKEQNRTGSLFEKHFKRVQLKDDKYLKNLIIYVHLNPLHHLNQDYTQFQFSSYRSFLSDKATQLARNEVIEMFDNIENFVYCHSSKQEILTEIYTLE</sequence>
<dbReference type="PANTHER" id="PTHR34322:SF2">
    <property type="entry name" value="TRANSPOSASE IS200-LIKE DOMAIN-CONTAINING PROTEIN"/>
    <property type="match status" value="1"/>
</dbReference>
<dbReference type="InterPro" id="IPR036515">
    <property type="entry name" value="Transposase_17_sf"/>
</dbReference>
<dbReference type="Gene3D" id="3.30.70.1290">
    <property type="entry name" value="Transposase IS200-like"/>
    <property type="match status" value="1"/>
</dbReference>
<dbReference type="Pfam" id="PF01797">
    <property type="entry name" value="Y1_Tnp"/>
    <property type="match status" value="1"/>
</dbReference>
<evidence type="ECO:0000259" key="1">
    <source>
        <dbReference type="SMART" id="SM01321"/>
    </source>
</evidence>
<organism evidence="2 3">
    <name type="scientific">Paenimyroides aestuarii</name>
    <dbReference type="NCBI Taxonomy" id="2968490"/>
    <lineage>
        <taxon>Bacteria</taxon>
        <taxon>Pseudomonadati</taxon>
        <taxon>Bacteroidota</taxon>
        <taxon>Flavobacteriia</taxon>
        <taxon>Flavobacteriales</taxon>
        <taxon>Flavobacteriaceae</taxon>
        <taxon>Paenimyroides</taxon>
    </lineage>
</organism>
<dbReference type="SUPFAM" id="SSF143422">
    <property type="entry name" value="Transposase IS200-like"/>
    <property type="match status" value="1"/>
</dbReference>
<dbReference type="EMBL" id="CP102382">
    <property type="protein sequence ID" value="UUV22770.1"/>
    <property type="molecule type" value="Genomic_DNA"/>
</dbReference>
<dbReference type="PANTHER" id="PTHR34322">
    <property type="entry name" value="TRANSPOSASE, Y1_TNP DOMAIN-CONTAINING"/>
    <property type="match status" value="1"/>
</dbReference>
<evidence type="ECO:0000313" key="3">
    <source>
        <dbReference type="Proteomes" id="UP001317001"/>
    </source>
</evidence>
<dbReference type="SMART" id="SM01321">
    <property type="entry name" value="Y1_Tnp"/>
    <property type="match status" value="1"/>
</dbReference>
<keyword evidence="3" id="KW-1185">Reference proteome</keyword>
<proteinExistence type="predicted"/>
<name>A0ABY5NW40_9FLAO</name>
<dbReference type="RefSeq" id="WP_257500680.1">
    <property type="nucleotide sequence ID" value="NZ_CP102382.1"/>
</dbReference>
<protein>
    <submittedName>
        <fullName evidence="2">Transposase</fullName>
    </submittedName>
</protein>